<accession>A0ABR2M4N2</accession>
<reference evidence="3 4" key="1">
    <citation type="journal article" date="2022" name="Nat. Plants">
        <title>Genomes of leafy and leafless Platanthera orchids illuminate the evolution of mycoheterotrophy.</title>
        <authorList>
            <person name="Li M.H."/>
            <person name="Liu K.W."/>
            <person name="Li Z."/>
            <person name="Lu H.C."/>
            <person name="Ye Q.L."/>
            <person name="Zhang D."/>
            <person name="Wang J.Y."/>
            <person name="Li Y.F."/>
            <person name="Zhong Z.M."/>
            <person name="Liu X."/>
            <person name="Yu X."/>
            <person name="Liu D.K."/>
            <person name="Tu X.D."/>
            <person name="Liu B."/>
            <person name="Hao Y."/>
            <person name="Liao X.Y."/>
            <person name="Jiang Y.T."/>
            <person name="Sun W.H."/>
            <person name="Chen J."/>
            <person name="Chen Y.Q."/>
            <person name="Ai Y."/>
            <person name="Zhai J.W."/>
            <person name="Wu S.S."/>
            <person name="Zhou Z."/>
            <person name="Hsiao Y.Y."/>
            <person name="Wu W.L."/>
            <person name="Chen Y.Y."/>
            <person name="Lin Y.F."/>
            <person name="Hsu J.L."/>
            <person name="Li C.Y."/>
            <person name="Wang Z.W."/>
            <person name="Zhao X."/>
            <person name="Zhong W.Y."/>
            <person name="Ma X.K."/>
            <person name="Ma L."/>
            <person name="Huang J."/>
            <person name="Chen G.Z."/>
            <person name="Huang M.Z."/>
            <person name="Huang L."/>
            <person name="Peng D.H."/>
            <person name="Luo Y.B."/>
            <person name="Zou S.Q."/>
            <person name="Chen S.P."/>
            <person name="Lan S."/>
            <person name="Tsai W.C."/>
            <person name="Van de Peer Y."/>
            <person name="Liu Z.J."/>
        </authorList>
    </citation>
    <scope>NUCLEOTIDE SEQUENCE [LARGE SCALE GENOMIC DNA]</scope>
    <source>
        <strain evidence="3">Lor288</strain>
    </source>
</reference>
<comment type="caution">
    <text evidence="3">The sequence shown here is derived from an EMBL/GenBank/DDBJ whole genome shotgun (WGS) entry which is preliminary data.</text>
</comment>
<dbReference type="EMBL" id="JBBWWR010000012">
    <property type="protein sequence ID" value="KAK8958611.1"/>
    <property type="molecule type" value="Genomic_DNA"/>
</dbReference>
<comment type="similarity">
    <text evidence="1">Belongs to the TSR2 family.</text>
</comment>
<dbReference type="InterPro" id="IPR019398">
    <property type="entry name" value="Pre-rRNA_process_TSR2"/>
</dbReference>
<evidence type="ECO:0000313" key="4">
    <source>
        <dbReference type="Proteomes" id="UP001412067"/>
    </source>
</evidence>
<keyword evidence="4" id="KW-1185">Reference proteome</keyword>
<gene>
    <name evidence="3" type="ORF">KSP40_PGU019609</name>
</gene>
<keyword evidence="2" id="KW-0698">rRNA processing</keyword>
<dbReference type="PANTHER" id="PTHR21250">
    <property type="entry name" value="PRE-RRNA-PROCESSING PROTEIN TSR2 HOMOLOG"/>
    <property type="match status" value="1"/>
</dbReference>
<evidence type="ECO:0000256" key="1">
    <source>
        <dbReference type="ARBA" id="ARBA00006524"/>
    </source>
</evidence>
<sequence>MAMDSSSWRSTQNNSQVLSPEAVSFLEEGISLVLSRWTALQLAVHEGWGGQNSPQKLEELASGISCWFTHAKVLSFLKKDLSMEREQNLVFLAYDRFLRASRH</sequence>
<evidence type="ECO:0008006" key="5">
    <source>
        <dbReference type="Google" id="ProtNLM"/>
    </source>
</evidence>
<evidence type="ECO:0000313" key="3">
    <source>
        <dbReference type="EMBL" id="KAK8958611.1"/>
    </source>
</evidence>
<organism evidence="3 4">
    <name type="scientific">Platanthera guangdongensis</name>
    <dbReference type="NCBI Taxonomy" id="2320717"/>
    <lineage>
        <taxon>Eukaryota</taxon>
        <taxon>Viridiplantae</taxon>
        <taxon>Streptophyta</taxon>
        <taxon>Embryophyta</taxon>
        <taxon>Tracheophyta</taxon>
        <taxon>Spermatophyta</taxon>
        <taxon>Magnoliopsida</taxon>
        <taxon>Liliopsida</taxon>
        <taxon>Asparagales</taxon>
        <taxon>Orchidaceae</taxon>
        <taxon>Orchidoideae</taxon>
        <taxon>Orchideae</taxon>
        <taxon>Orchidinae</taxon>
        <taxon>Platanthera</taxon>
    </lineage>
</organism>
<name>A0ABR2M4N2_9ASPA</name>
<evidence type="ECO:0000256" key="2">
    <source>
        <dbReference type="ARBA" id="ARBA00022552"/>
    </source>
</evidence>
<proteinExistence type="inferred from homology"/>
<dbReference type="Pfam" id="PF10273">
    <property type="entry name" value="WGG"/>
    <property type="match status" value="1"/>
</dbReference>
<protein>
    <recommendedName>
        <fullName evidence="5">Pre-rRNA-processing protein TSR2 homolog</fullName>
    </recommendedName>
</protein>
<dbReference type="Proteomes" id="UP001412067">
    <property type="component" value="Unassembled WGS sequence"/>
</dbReference>